<dbReference type="InterPro" id="IPR013785">
    <property type="entry name" value="Aldolase_TIM"/>
</dbReference>
<evidence type="ECO:0000256" key="3">
    <source>
        <dbReference type="ARBA" id="ARBA00001941"/>
    </source>
</evidence>
<evidence type="ECO:0000256" key="13">
    <source>
        <dbReference type="PIRSR" id="PIRSR001461-2"/>
    </source>
</evidence>
<dbReference type="EMBL" id="JASCXW010000034">
    <property type="protein sequence ID" value="MDI6453558.1"/>
    <property type="molecule type" value="Genomic_DNA"/>
</dbReference>
<comment type="cofactor">
    <cofactor evidence="2">
        <name>Mn(2+)</name>
        <dbReference type="ChEBI" id="CHEBI:29035"/>
    </cofactor>
</comment>
<feature type="binding site" evidence="10 13">
    <location>
        <position position="29"/>
    </location>
    <ligand>
        <name>a divalent metal cation</name>
        <dbReference type="ChEBI" id="CHEBI:60240"/>
    </ligand>
</feature>
<organism evidence="15 16">
    <name type="scientific">Peloplasma aerotolerans</name>
    <dbReference type="NCBI Taxonomy" id="3044389"/>
    <lineage>
        <taxon>Bacteria</taxon>
        <taxon>Bacillati</taxon>
        <taxon>Mycoplasmatota</taxon>
        <taxon>Mollicutes</taxon>
        <taxon>Acholeplasmatales</taxon>
        <taxon>Acholeplasmataceae</taxon>
        <taxon>Peloplasma</taxon>
    </lineage>
</organism>
<keyword evidence="9 10" id="KW-0413">Isomerase</keyword>
<comment type="cofactor">
    <cofactor evidence="5">
        <name>Fe(2+)</name>
        <dbReference type="ChEBI" id="CHEBI:29033"/>
    </cofactor>
</comment>
<protein>
    <recommendedName>
        <fullName evidence="7 10">Ribulose-phosphate 3-epimerase</fullName>
        <ecNumber evidence="7 10">5.1.3.1</ecNumber>
    </recommendedName>
</protein>
<evidence type="ECO:0000313" key="15">
    <source>
        <dbReference type="EMBL" id="MDI6453558.1"/>
    </source>
</evidence>
<feature type="binding site" evidence="10 14">
    <location>
        <begin position="192"/>
        <end position="193"/>
    </location>
    <ligand>
        <name>substrate</name>
    </ligand>
</feature>
<feature type="binding site" evidence="10 13">
    <location>
        <position position="170"/>
    </location>
    <ligand>
        <name>a divalent metal cation</name>
        <dbReference type="ChEBI" id="CHEBI:60240"/>
    </ligand>
</feature>
<evidence type="ECO:0000256" key="10">
    <source>
        <dbReference type="HAMAP-Rule" id="MF_02227"/>
    </source>
</evidence>
<dbReference type="AlphaFoldDB" id="A0AAW6UBK2"/>
<evidence type="ECO:0000256" key="9">
    <source>
        <dbReference type="ARBA" id="ARBA00023235"/>
    </source>
</evidence>
<dbReference type="Gene3D" id="3.20.20.70">
    <property type="entry name" value="Aldolase class I"/>
    <property type="match status" value="1"/>
</dbReference>
<feature type="binding site" evidence="10 13">
    <location>
        <position position="31"/>
    </location>
    <ligand>
        <name>a divalent metal cation</name>
        <dbReference type="ChEBI" id="CHEBI:60240"/>
    </ligand>
</feature>
<dbReference type="CDD" id="cd00429">
    <property type="entry name" value="RPE"/>
    <property type="match status" value="1"/>
</dbReference>
<feature type="binding site" evidence="10 14">
    <location>
        <position position="6"/>
    </location>
    <ligand>
        <name>substrate</name>
    </ligand>
</feature>
<dbReference type="SUPFAM" id="SSF51366">
    <property type="entry name" value="Ribulose-phoshate binding barrel"/>
    <property type="match status" value="1"/>
</dbReference>
<dbReference type="HAMAP" id="MF_02227">
    <property type="entry name" value="RPE"/>
    <property type="match status" value="1"/>
</dbReference>
<dbReference type="NCBIfam" id="NF004076">
    <property type="entry name" value="PRK05581.1-4"/>
    <property type="match status" value="1"/>
</dbReference>
<dbReference type="GO" id="GO:0005737">
    <property type="term" value="C:cytoplasm"/>
    <property type="evidence" value="ECO:0007669"/>
    <property type="project" value="UniProtKB-ARBA"/>
</dbReference>
<dbReference type="PANTHER" id="PTHR11749">
    <property type="entry name" value="RIBULOSE-5-PHOSPHATE-3-EPIMERASE"/>
    <property type="match status" value="1"/>
</dbReference>
<feature type="binding site" evidence="14">
    <location>
        <position position="172"/>
    </location>
    <ligand>
        <name>substrate</name>
    </ligand>
</feature>
<dbReference type="GO" id="GO:0004750">
    <property type="term" value="F:D-ribulose-phosphate 3-epimerase activity"/>
    <property type="evidence" value="ECO:0007669"/>
    <property type="project" value="UniProtKB-UniRule"/>
</dbReference>
<evidence type="ECO:0000256" key="12">
    <source>
        <dbReference type="PIRSR" id="PIRSR001461-1"/>
    </source>
</evidence>
<evidence type="ECO:0000256" key="4">
    <source>
        <dbReference type="ARBA" id="ARBA00001947"/>
    </source>
</evidence>
<feature type="active site" description="Proton acceptor" evidence="10 12">
    <location>
        <position position="31"/>
    </location>
</feature>
<dbReference type="Pfam" id="PF00834">
    <property type="entry name" value="Ribul_P_3_epim"/>
    <property type="match status" value="1"/>
</dbReference>
<accession>A0AAW6UBK2</accession>
<dbReference type="PROSITE" id="PS01086">
    <property type="entry name" value="RIBUL_P_3_EPIMER_2"/>
    <property type="match status" value="1"/>
</dbReference>
<name>A0AAW6UBK2_9MOLU</name>
<evidence type="ECO:0000256" key="2">
    <source>
        <dbReference type="ARBA" id="ARBA00001936"/>
    </source>
</evidence>
<dbReference type="PROSITE" id="PS01085">
    <property type="entry name" value="RIBUL_P_3_EPIMER_1"/>
    <property type="match status" value="1"/>
</dbReference>
<reference evidence="15" key="1">
    <citation type="submission" date="2023-05" db="EMBL/GenBank/DDBJ databases">
        <title>Mariniplasma microaerophilum sp. nov., a novel anaerobic mollicute isolated from terrestrial mud volcano, Taman Peninsula, Russia.</title>
        <authorList>
            <person name="Khomyakova M.A."/>
            <person name="Merkel A.Y."/>
            <person name="Slobodkin A.I."/>
        </authorList>
    </citation>
    <scope>NUCLEOTIDE SEQUENCE</scope>
    <source>
        <strain evidence="15">M4Ah</strain>
    </source>
</reference>
<feature type="binding site" evidence="10 14">
    <location>
        <begin position="137"/>
        <end position="140"/>
    </location>
    <ligand>
        <name>substrate</name>
    </ligand>
</feature>
<comment type="pathway">
    <text evidence="10">Carbohydrate degradation.</text>
</comment>
<keyword evidence="13" id="KW-0170">Cobalt</keyword>
<comment type="cofactor">
    <cofactor evidence="4">
        <name>Zn(2+)</name>
        <dbReference type="ChEBI" id="CHEBI:29105"/>
    </cofactor>
</comment>
<keyword evidence="8 10" id="KW-0479">Metal-binding</keyword>
<evidence type="ECO:0000256" key="5">
    <source>
        <dbReference type="ARBA" id="ARBA00001954"/>
    </source>
</evidence>
<dbReference type="InterPro" id="IPR011060">
    <property type="entry name" value="RibuloseP-bd_barrel"/>
</dbReference>
<dbReference type="PIRSF" id="PIRSF001461">
    <property type="entry name" value="RPE"/>
    <property type="match status" value="1"/>
</dbReference>
<feature type="active site" description="Proton donor" evidence="10 12">
    <location>
        <position position="170"/>
    </location>
</feature>
<evidence type="ECO:0000256" key="14">
    <source>
        <dbReference type="PIRSR" id="PIRSR001461-3"/>
    </source>
</evidence>
<dbReference type="Proteomes" id="UP001431532">
    <property type="component" value="Unassembled WGS sequence"/>
</dbReference>
<keyword evidence="13" id="KW-0464">Manganese</keyword>
<feature type="binding site" evidence="10">
    <location>
        <begin position="170"/>
        <end position="172"/>
    </location>
    <ligand>
        <name>substrate</name>
    </ligand>
</feature>
<gene>
    <name evidence="10 15" type="primary">rpe</name>
    <name evidence="15" type="ORF">QJ521_08260</name>
</gene>
<proteinExistence type="inferred from homology"/>
<comment type="cofactor">
    <cofactor evidence="3">
        <name>Co(2+)</name>
        <dbReference type="ChEBI" id="CHEBI:48828"/>
    </cofactor>
</comment>
<dbReference type="FunFam" id="3.20.20.70:FF:000004">
    <property type="entry name" value="Ribulose-phosphate 3-epimerase"/>
    <property type="match status" value="1"/>
</dbReference>
<dbReference type="RefSeq" id="WP_282839992.1">
    <property type="nucleotide sequence ID" value="NZ_JASCXW010000034.1"/>
</dbReference>
<feature type="binding site" evidence="10 13">
    <location>
        <position position="62"/>
    </location>
    <ligand>
        <name>a divalent metal cation</name>
        <dbReference type="ChEBI" id="CHEBI:60240"/>
    </ligand>
</feature>
<evidence type="ECO:0000256" key="11">
    <source>
        <dbReference type="PIRNR" id="PIRNR001461"/>
    </source>
</evidence>
<dbReference type="NCBIfam" id="TIGR01163">
    <property type="entry name" value="rpe"/>
    <property type="match status" value="1"/>
</dbReference>
<evidence type="ECO:0000256" key="7">
    <source>
        <dbReference type="ARBA" id="ARBA00013188"/>
    </source>
</evidence>
<dbReference type="EC" id="5.1.3.1" evidence="7 10"/>
<evidence type="ECO:0000313" key="16">
    <source>
        <dbReference type="Proteomes" id="UP001431532"/>
    </source>
</evidence>
<evidence type="ECO:0000256" key="8">
    <source>
        <dbReference type="ARBA" id="ARBA00022723"/>
    </source>
</evidence>
<dbReference type="InterPro" id="IPR026019">
    <property type="entry name" value="Ribul_P_3_epim"/>
</dbReference>
<comment type="similarity">
    <text evidence="6 10 11">Belongs to the ribulose-phosphate 3-epimerase family.</text>
</comment>
<evidence type="ECO:0000256" key="6">
    <source>
        <dbReference type="ARBA" id="ARBA00009541"/>
    </source>
</evidence>
<comment type="catalytic activity">
    <reaction evidence="1 10 11">
        <text>D-ribulose 5-phosphate = D-xylulose 5-phosphate</text>
        <dbReference type="Rhea" id="RHEA:13677"/>
        <dbReference type="ChEBI" id="CHEBI:57737"/>
        <dbReference type="ChEBI" id="CHEBI:58121"/>
        <dbReference type="EC" id="5.1.3.1"/>
    </reaction>
</comment>
<dbReference type="InterPro" id="IPR000056">
    <property type="entry name" value="Ribul_P_3_epim-like"/>
</dbReference>
<evidence type="ECO:0000256" key="1">
    <source>
        <dbReference type="ARBA" id="ARBA00001782"/>
    </source>
</evidence>
<feature type="binding site" evidence="10 14">
    <location>
        <position position="62"/>
    </location>
    <ligand>
        <name>substrate</name>
    </ligand>
</feature>
<comment type="caution">
    <text evidence="15">The sequence shown here is derived from an EMBL/GenBank/DDBJ whole genome shotgun (WGS) entry which is preliminary data.</text>
</comment>
<comment type="cofactor">
    <cofactor evidence="10 13">
        <name>a divalent metal cation</name>
        <dbReference type="ChEBI" id="CHEBI:60240"/>
    </cofactor>
    <text evidence="10 13">Binds 1 divalent metal cation per subunit.</text>
</comment>
<keyword evidence="13" id="KW-0862">Zinc</keyword>
<dbReference type="GO" id="GO:0046872">
    <property type="term" value="F:metal ion binding"/>
    <property type="evidence" value="ECO:0007669"/>
    <property type="project" value="UniProtKB-UniRule"/>
</dbReference>
<comment type="function">
    <text evidence="10">Catalyzes the reversible epimerization of D-ribulose 5-phosphate to D-xylulose 5-phosphate.</text>
</comment>
<dbReference type="GO" id="GO:0006098">
    <property type="term" value="P:pentose-phosphate shunt"/>
    <property type="evidence" value="ECO:0007669"/>
    <property type="project" value="UniProtKB-UniRule"/>
</dbReference>
<sequence length="209" mass="23741">MKVAPSILTADFTNLKEELESIKNADYIHLDIMDGHFVPNISFGPAISKKISENTDIDLDVHLMVWQPLFWVPKFAFKRTKYITIHIESDDVKETIEAIKELEIGVGLSIKPKTPLKDLYPYIKKADLILIMTVEPGFGGQSFMEDQLTKVKELVKYREKNKLDFMIEVDGGINDETIDACREAGVDIVVAGSYIFNMKNRKEGIESLK</sequence>
<keyword evidence="16" id="KW-1185">Reference proteome</keyword>
<keyword evidence="10 11" id="KW-0119">Carbohydrate metabolism</keyword>
<dbReference type="GO" id="GO:0019323">
    <property type="term" value="P:pentose catabolic process"/>
    <property type="evidence" value="ECO:0007669"/>
    <property type="project" value="UniProtKB-UniRule"/>
</dbReference>